<sequence>MFTILSKVFYQLIIFIIFTINQYRNIVKSLILLSVIGFICLNLYFYWKDTVPIVYAKLKDINETTRNLSPSTPYPKKRRKSMECPSELWNQVHTDIVPNEDLHLDWIQKNISRRDNIMESQIRLLTAFVYPDHISITTTSQRSFGQNVSCMYYDCLREEIENSRYESVFFPMNVIRCPRRIGAKYVSIGLEENGNGPKTQEPIPMIYRNFETPPHQISVCVGPIYGLENRWLQVAEFIEHYKLIGVRHFYFTIFNINEYGRKILDEYQRTGEIELTVIQSEYQNVDWQFHLLQINECHQRSKHHSKWVINVDIDERLVILDPKIKSVLELLNGYNDTVGEVGFAIRRIQKTGQLPEKYESEEQILSEMEFLKYNVSSPVTWGAYKTIYRPEKIAAMYYHWAYQRYPGTVAEYVKSDVALIRHYRTTESNILGSGWLSDPNYASFSIVPIEDPKFGEKLAKAVLEKIKYVYDQRDLNCEEIAEVPYQEYKEFGHDIFNCRFRNETGDKR</sequence>
<keyword evidence="3 8" id="KW-0328">Glycosyltransferase</keyword>
<evidence type="ECO:0000256" key="4">
    <source>
        <dbReference type="ARBA" id="ARBA00022679"/>
    </source>
</evidence>
<keyword evidence="7 8" id="KW-0472">Membrane</keyword>
<dbReference type="EMBL" id="PDUG01000004">
    <property type="protein sequence ID" value="PIC31875.1"/>
    <property type="molecule type" value="Genomic_DNA"/>
</dbReference>
<comment type="similarity">
    <text evidence="2 8">Belongs to the glycosyltransferase 92 family.</text>
</comment>
<protein>
    <recommendedName>
        <fullName evidence="8">Glycosyltransferase family 92 protein</fullName>
        <ecNumber evidence="8">2.4.1.-</ecNumber>
    </recommendedName>
</protein>
<dbReference type="GO" id="GO:0016020">
    <property type="term" value="C:membrane"/>
    <property type="evidence" value="ECO:0007669"/>
    <property type="project" value="UniProtKB-SubCell"/>
</dbReference>
<organism evidence="9 10">
    <name type="scientific">Caenorhabditis nigoni</name>
    <dbReference type="NCBI Taxonomy" id="1611254"/>
    <lineage>
        <taxon>Eukaryota</taxon>
        <taxon>Metazoa</taxon>
        <taxon>Ecdysozoa</taxon>
        <taxon>Nematoda</taxon>
        <taxon>Chromadorea</taxon>
        <taxon>Rhabditida</taxon>
        <taxon>Rhabditina</taxon>
        <taxon>Rhabditomorpha</taxon>
        <taxon>Rhabditoidea</taxon>
        <taxon>Rhabditidae</taxon>
        <taxon>Peloderinae</taxon>
        <taxon>Caenorhabditis</taxon>
    </lineage>
</organism>
<proteinExistence type="inferred from homology"/>
<gene>
    <name evidence="9" type="primary">Cnig_chr_IV.g12421</name>
    <name evidence="9" type="ORF">B9Z55_012421</name>
</gene>
<accession>A0A2G5TX41</accession>
<evidence type="ECO:0000256" key="6">
    <source>
        <dbReference type="ARBA" id="ARBA00022989"/>
    </source>
</evidence>
<evidence type="ECO:0000256" key="8">
    <source>
        <dbReference type="RuleBase" id="RU366017"/>
    </source>
</evidence>
<dbReference type="EC" id="2.4.1.-" evidence="8"/>
<name>A0A2G5TX41_9PELO</name>
<evidence type="ECO:0000313" key="9">
    <source>
        <dbReference type="EMBL" id="PIC31875.1"/>
    </source>
</evidence>
<dbReference type="Proteomes" id="UP000230233">
    <property type="component" value="Chromosome IV"/>
</dbReference>
<dbReference type="Pfam" id="PF01697">
    <property type="entry name" value="Glyco_transf_92"/>
    <property type="match status" value="1"/>
</dbReference>
<comment type="subcellular location">
    <subcellularLocation>
        <location evidence="1">Membrane</location>
        <topology evidence="1">Single-pass membrane protein</topology>
    </subcellularLocation>
</comment>
<dbReference type="PANTHER" id="PTHR21461">
    <property type="entry name" value="GLYCOSYLTRANSFERASE FAMILY 92 PROTEIN"/>
    <property type="match status" value="1"/>
</dbReference>
<keyword evidence="4 8" id="KW-0808">Transferase</keyword>
<dbReference type="PANTHER" id="PTHR21461:SF9">
    <property type="entry name" value="GLYCOSYLTRANSFERASE FAMILY 92 PROTEIN"/>
    <property type="match status" value="1"/>
</dbReference>
<evidence type="ECO:0000256" key="3">
    <source>
        <dbReference type="ARBA" id="ARBA00022676"/>
    </source>
</evidence>
<evidence type="ECO:0000256" key="1">
    <source>
        <dbReference type="ARBA" id="ARBA00004167"/>
    </source>
</evidence>
<dbReference type="AlphaFoldDB" id="A0A2G5TX41"/>
<evidence type="ECO:0000256" key="7">
    <source>
        <dbReference type="ARBA" id="ARBA00023136"/>
    </source>
</evidence>
<comment type="caution">
    <text evidence="9">The sequence shown here is derived from an EMBL/GenBank/DDBJ whole genome shotgun (WGS) entry which is preliminary data.</text>
</comment>
<keyword evidence="5 8" id="KW-0812">Transmembrane</keyword>
<reference evidence="10" key="1">
    <citation type="submission" date="2017-10" db="EMBL/GenBank/DDBJ databases">
        <title>Rapid genome shrinkage in a self-fertile nematode reveals novel sperm competition proteins.</title>
        <authorList>
            <person name="Yin D."/>
            <person name="Schwarz E.M."/>
            <person name="Thomas C.G."/>
            <person name="Felde R.L."/>
            <person name="Korf I.F."/>
            <person name="Cutter A.D."/>
            <person name="Schartner C.M."/>
            <person name="Ralston E.J."/>
            <person name="Meyer B.J."/>
            <person name="Haag E.S."/>
        </authorList>
    </citation>
    <scope>NUCLEOTIDE SEQUENCE [LARGE SCALE GENOMIC DNA]</scope>
    <source>
        <strain evidence="10">JU1422</strain>
    </source>
</reference>
<keyword evidence="6 8" id="KW-1133">Transmembrane helix</keyword>
<dbReference type="GO" id="GO:0016757">
    <property type="term" value="F:glycosyltransferase activity"/>
    <property type="evidence" value="ECO:0007669"/>
    <property type="project" value="UniProtKB-UniRule"/>
</dbReference>
<evidence type="ECO:0000256" key="5">
    <source>
        <dbReference type="ARBA" id="ARBA00022692"/>
    </source>
</evidence>
<evidence type="ECO:0000256" key="2">
    <source>
        <dbReference type="ARBA" id="ARBA00007647"/>
    </source>
</evidence>
<keyword evidence="10" id="KW-1185">Reference proteome</keyword>
<evidence type="ECO:0000313" key="10">
    <source>
        <dbReference type="Proteomes" id="UP000230233"/>
    </source>
</evidence>
<dbReference type="OrthoDB" id="5846178at2759"/>
<dbReference type="GO" id="GO:0005737">
    <property type="term" value="C:cytoplasm"/>
    <property type="evidence" value="ECO:0007669"/>
    <property type="project" value="TreeGrafter"/>
</dbReference>
<feature type="transmembrane region" description="Helical" evidence="8">
    <location>
        <begin position="30"/>
        <end position="47"/>
    </location>
</feature>
<dbReference type="InterPro" id="IPR008166">
    <property type="entry name" value="Glyco_transf_92"/>
</dbReference>